<reference evidence="12 13" key="1">
    <citation type="submission" date="2016-04" db="EMBL/GenBank/DDBJ databases">
        <title>Deep-sea bacteria in the southern Pacific.</title>
        <authorList>
            <person name="Tang K."/>
        </authorList>
    </citation>
    <scope>NUCLEOTIDE SEQUENCE [LARGE SCALE GENOMIC DNA]</scope>
    <source>
        <strain evidence="12 13">JLT2014</strain>
    </source>
</reference>
<dbReference type="GO" id="GO:0004375">
    <property type="term" value="F:glycine dehydrogenase (decarboxylating) activity"/>
    <property type="evidence" value="ECO:0007669"/>
    <property type="project" value="UniProtKB-EC"/>
</dbReference>
<comment type="subunit">
    <text evidence="4 8">The glycine cleavage system is composed of four proteins: P, T, L and H.</text>
</comment>
<dbReference type="InterPro" id="IPR015424">
    <property type="entry name" value="PyrdxlP-dep_Trfase"/>
</dbReference>
<feature type="domain" description="Glycine dehydrogenase C-terminal" evidence="11">
    <location>
        <begin position="767"/>
        <end position="888"/>
    </location>
</feature>
<dbReference type="CDD" id="cd00613">
    <property type="entry name" value="GDC-P"/>
    <property type="match status" value="2"/>
</dbReference>
<organism evidence="12 13">
    <name type="scientific">Salipiger abyssi</name>
    <dbReference type="NCBI Taxonomy" id="1250539"/>
    <lineage>
        <taxon>Bacteria</taxon>
        <taxon>Pseudomonadati</taxon>
        <taxon>Pseudomonadota</taxon>
        <taxon>Alphaproteobacteria</taxon>
        <taxon>Rhodobacterales</taxon>
        <taxon>Roseobacteraceae</taxon>
        <taxon>Salipiger</taxon>
    </lineage>
</organism>
<dbReference type="NCBIfam" id="TIGR00461">
    <property type="entry name" value="gcvP"/>
    <property type="match status" value="1"/>
</dbReference>
<dbReference type="AlphaFoldDB" id="A0A1P8UT70"/>
<proteinExistence type="inferred from homology"/>
<dbReference type="PANTHER" id="PTHR11773:SF1">
    <property type="entry name" value="GLYCINE DEHYDROGENASE (DECARBOXYLATING), MITOCHONDRIAL"/>
    <property type="match status" value="1"/>
</dbReference>
<dbReference type="InterPro" id="IPR003437">
    <property type="entry name" value="GcvP"/>
</dbReference>
<evidence type="ECO:0000256" key="8">
    <source>
        <dbReference type="HAMAP-Rule" id="MF_00711"/>
    </source>
</evidence>
<evidence type="ECO:0000256" key="5">
    <source>
        <dbReference type="ARBA" id="ARBA00022898"/>
    </source>
</evidence>
<dbReference type="Gene3D" id="3.40.640.10">
    <property type="entry name" value="Type I PLP-dependent aspartate aminotransferase-like (Major domain)"/>
    <property type="match status" value="2"/>
</dbReference>
<feature type="domain" description="Glycine cleavage system P-protein N-terminal" evidence="10">
    <location>
        <begin position="16"/>
        <end position="439"/>
    </location>
</feature>
<dbReference type="Pfam" id="PF02347">
    <property type="entry name" value="GDC-P"/>
    <property type="match status" value="2"/>
</dbReference>
<dbReference type="Pfam" id="PF21478">
    <property type="entry name" value="GcvP2_C"/>
    <property type="match status" value="1"/>
</dbReference>
<gene>
    <name evidence="8" type="primary">gcvP</name>
    <name evidence="12" type="ORF">Ga0080574_TMP2224</name>
</gene>
<evidence type="ECO:0000256" key="9">
    <source>
        <dbReference type="PIRSR" id="PIRSR603437-50"/>
    </source>
</evidence>
<dbReference type="GO" id="GO:0016594">
    <property type="term" value="F:glycine binding"/>
    <property type="evidence" value="ECO:0007669"/>
    <property type="project" value="TreeGrafter"/>
</dbReference>
<keyword evidence="13" id="KW-1185">Reference proteome</keyword>
<protein>
    <recommendedName>
        <fullName evidence="8">Glycine dehydrogenase (decarboxylating)</fullName>
        <ecNumber evidence="8">1.4.4.2</ecNumber>
    </recommendedName>
    <alternativeName>
        <fullName evidence="8">Glycine cleavage system P-protein</fullName>
    </alternativeName>
    <alternativeName>
        <fullName evidence="8">Glycine decarboxylase</fullName>
    </alternativeName>
    <alternativeName>
        <fullName evidence="8">Glycine dehydrogenase (aminomethyl-transferring)</fullName>
    </alternativeName>
</protein>
<accession>A0A1P8UT70</accession>
<evidence type="ECO:0000256" key="3">
    <source>
        <dbReference type="ARBA" id="ARBA00010756"/>
    </source>
</evidence>
<dbReference type="Gene3D" id="3.90.1150.10">
    <property type="entry name" value="Aspartate Aminotransferase, domain 1"/>
    <property type="match status" value="2"/>
</dbReference>
<sequence>MAFTPTDYLPYDFANRRHIGPSPAEMEAMFAALGVADLDALIAETVPQGIRQAAALDFGAPLSEREMLWRLEEVAGRNKVLTSLIGQGYHGTITPPAIQRNIFENPAWYTAYTPYQPEISQGRLEALLNYQTMVSDLTGLEIANASLLDEATACAEAMTMAMRVAKSKAKAFFVDENCHPQNIAVMQTRAAPLGIEVIVGAPETLEADTVFGAIFQYPGTFGGLRDVSAEMEALHAAKAVGIVAADIMALCLVKEPGAMGADIAVGSTQRFGVPLGYGGPHAAYMATKDAYKRAMPGRIVGVSVDSHGNRAYRLALQTREQHIRREKATSNVCTAQALLAVMAGFYAVFHGPEGLKAIAQRIHLKTARLAKGLEEAGFAVEPEAFFDTITVEVGLLQRGVLQAAVKEGVNLRRVGKTKVGITLDEATRPATIEAVWRAFGLVRKDEDGAAEYRLPDALLRESGYLGHEIFQMNRAETEMMRYMRRLADRDLALDRAMIPLGSCTMKLNAAAEMMPVSWREFANLHPYAPADQARGYAEMIGDLSEKLCAITGYDAFSMQPNSGAQGEYAGLLTIASWQRARGEGQRDVCLIPVNAHGTNPASAHMVGWTVVAVKCDDQGSIDLDDFRAKAEQHSDRLAACMITYPSTHGVFEETVKEVCAITHEHGGQVYIDGANMNAMVGLSRPGDLGGDVSHLNLHKTFCIPHGGGGPGMGPIGVKEHLVPHLPADPLTGGVAGPVSAAAFGSPSLLPISWGYILMMGGEGLTQATRAAILNANYIAARLSGAYEILYTGPKGRVAHECILDVRPFEKSAGVTVEDIAKRLVDCGFHAPTMSWPVAGTLMVEPTESETKAELDRFCDAMLAIREEIRAIEEGRVDAENNPLKHAPHTMEDLVRDWDRPYSREQGCFPPGAFRVDKYWPPVNRVDNVYGDRHLVCTCPPMSDYADAAE</sequence>
<evidence type="ECO:0000256" key="2">
    <source>
        <dbReference type="ARBA" id="ARBA00003788"/>
    </source>
</evidence>
<evidence type="ECO:0000259" key="11">
    <source>
        <dbReference type="Pfam" id="PF21478"/>
    </source>
</evidence>
<comment type="function">
    <text evidence="2 8">The glycine cleavage system catalyzes the degradation of glycine. The P protein binds the alpha-amino group of glycine through its pyridoxal phosphate cofactor; CO(2) is released and the remaining methylamine moiety is then transferred to the lipoamide cofactor of the H protein.</text>
</comment>
<dbReference type="RefSeq" id="WP_076698900.1">
    <property type="nucleotide sequence ID" value="NZ_CP015093.1"/>
</dbReference>
<evidence type="ECO:0000256" key="4">
    <source>
        <dbReference type="ARBA" id="ARBA00011690"/>
    </source>
</evidence>
<dbReference type="Proteomes" id="UP000187059">
    <property type="component" value="Chromosome"/>
</dbReference>
<dbReference type="FunFam" id="3.40.640.10:FF:000007">
    <property type="entry name" value="glycine dehydrogenase (Decarboxylating), mitochondrial"/>
    <property type="match status" value="1"/>
</dbReference>
<keyword evidence="6 8" id="KW-0560">Oxidoreductase</keyword>
<dbReference type="HAMAP" id="MF_00711">
    <property type="entry name" value="GcvP"/>
    <property type="match status" value="1"/>
</dbReference>
<evidence type="ECO:0000313" key="13">
    <source>
        <dbReference type="Proteomes" id="UP000187059"/>
    </source>
</evidence>
<comment type="similarity">
    <text evidence="3 8">Belongs to the GcvP family.</text>
</comment>
<feature type="domain" description="Glycine cleavage system P-protein N-terminal" evidence="10">
    <location>
        <begin position="471"/>
        <end position="726"/>
    </location>
</feature>
<evidence type="ECO:0000256" key="7">
    <source>
        <dbReference type="ARBA" id="ARBA00049026"/>
    </source>
</evidence>
<dbReference type="EMBL" id="CP015093">
    <property type="protein sequence ID" value="APZ52558.1"/>
    <property type="molecule type" value="Genomic_DNA"/>
</dbReference>
<evidence type="ECO:0000313" key="12">
    <source>
        <dbReference type="EMBL" id="APZ52558.1"/>
    </source>
</evidence>
<dbReference type="EC" id="1.4.4.2" evidence="8"/>
<dbReference type="InterPro" id="IPR049315">
    <property type="entry name" value="GDC-P_N"/>
</dbReference>
<dbReference type="FunFam" id="3.90.1150.10:FF:000007">
    <property type="entry name" value="Glycine dehydrogenase (decarboxylating), mitochondrial"/>
    <property type="match status" value="1"/>
</dbReference>
<feature type="modified residue" description="N6-(pyridoxal phosphate)lysine" evidence="8 9">
    <location>
        <position position="699"/>
    </location>
</feature>
<dbReference type="STRING" id="1250539.Ga0080574_TMP2224"/>
<comment type="cofactor">
    <cofactor evidence="1 8 9">
        <name>pyridoxal 5'-phosphate</name>
        <dbReference type="ChEBI" id="CHEBI:597326"/>
    </cofactor>
</comment>
<dbReference type="SUPFAM" id="SSF53383">
    <property type="entry name" value="PLP-dependent transferases"/>
    <property type="match status" value="2"/>
</dbReference>
<dbReference type="GO" id="GO:0005960">
    <property type="term" value="C:glycine cleavage complex"/>
    <property type="evidence" value="ECO:0007669"/>
    <property type="project" value="TreeGrafter"/>
</dbReference>
<dbReference type="PANTHER" id="PTHR11773">
    <property type="entry name" value="GLYCINE DEHYDROGENASE, DECARBOXYLATING"/>
    <property type="match status" value="1"/>
</dbReference>
<dbReference type="GO" id="GO:0030170">
    <property type="term" value="F:pyridoxal phosphate binding"/>
    <property type="evidence" value="ECO:0007669"/>
    <property type="project" value="TreeGrafter"/>
</dbReference>
<dbReference type="InterPro" id="IPR015422">
    <property type="entry name" value="PyrdxlP-dep_Trfase_small"/>
</dbReference>
<dbReference type="FunFam" id="3.40.640.10:FF:000005">
    <property type="entry name" value="Glycine dehydrogenase (decarboxylating), mitochondrial"/>
    <property type="match status" value="1"/>
</dbReference>
<name>A0A1P8UT70_9RHOB</name>
<evidence type="ECO:0000256" key="1">
    <source>
        <dbReference type="ARBA" id="ARBA00001933"/>
    </source>
</evidence>
<dbReference type="KEGG" id="paby:Ga0080574_TMP2224"/>
<keyword evidence="5 8" id="KW-0663">Pyridoxal phosphate</keyword>
<dbReference type="OrthoDB" id="9801272at2"/>
<comment type="catalytic activity">
    <reaction evidence="7 8">
        <text>N(6)-[(R)-lipoyl]-L-lysyl-[glycine-cleavage complex H protein] + glycine + H(+) = N(6)-[(R)-S(8)-aminomethyldihydrolipoyl]-L-lysyl-[glycine-cleavage complex H protein] + CO2</text>
        <dbReference type="Rhea" id="RHEA:24304"/>
        <dbReference type="Rhea" id="RHEA-COMP:10494"/>
        <dbReference type="Rhea" id="RHEA-COMP:10495"/>
        <dbReference type="ChEBI" id="CHEBI:15378"/>
        <dbReference type="ChEBI" id="CHEBI:16526"/>
        <dbReference type="ChEBI" id="CHEBI:57305"/>
        <dbReference type="ChEBI" id="CHEBI:83099"/>
        <dbReference type="ChEBI" id="CHEBI:83143"/>
        <dbReference type="EC" id="1.4.4.2"/>
    </reaction>
</comment>
<dbReference type="GO" id="GO:0019464">
    <property type="term" value="P:glycine decarboxylation via glycine cleavage system"/>
    <property type="evidence" value="ECO:0007669"/>
    <property type="project" value="UniProtKB-UniRule"/>
</dbReference>
<dbReference type="InterPro" id="IPR020581">
    <property type="entry name" value="GDC_P"/>
</dbReference>
<evidence type="ECO:0000256" key="6">
    <source>
        <dbReference type="ARBA" id="ARBA00023002"/>
    </source>
</evidence>
<dbReference type="InterPro" id="IPR015421">
    <property type="entry name" value="PyrdxlP-dep_Trfase_major"/>
</dbReference>
<dbReference type="GO" id="GO:0005829">
    <property type="term" value="C:cytosol"/>
    <property type="evidence" value="ECO:0007669"/>
    <property type="project" value="TreeGrafter"/>
</dbReference>
<dbReference type="InterPro" id="IPR049316">
    <property type="entry name" value="GDC-P_C"/>
</dbReference>
<evidence type="ECO:0000259" key="10">
    <source>
        <dbReference type="Pfam" id="PF02347"/>
    </source>
</evidence>